<reference evidence="1" key="1">
    <citation type="submission" date="2014-11" db="EMBL/GenBank/DDBJ databases">
        <authorList>
            <person name="Amaro Gonzalez C."/>
        </authorList>
    </citation>
    <scope>NUCLEOTIDE SEQUENCE</scope>
</reference>
<sequence>MNSFSNRACIYRYLAKSKQSSAFLSLVECCPDPTSPHR</sequence>
<reference evidence="1" key="2">
    <citation type="journal article" date="2015" name="Fish Shellfish Immunol.">
        <title>Early steps in the European eel (Anguilla anguilla)-Vibrio vulnificus interaction in the gills: Role of the RtxA13 toxin.</title>
        <authorList>
            <person name="Callol A."/>
            <person name="Pajuelo D."/>
            <person name="Ebbesson L."/>
            <person name="Teles M."/>
            <person name="MacKenzie S."/>
            <person name="Amaro C."/>
        </authorList>
    </citation>
    <scope>NUCLEOTIDE SEQUENCE</scope>
</reference>
<proteinExistence type="predicted"/>
<organism evidence="1">
    <name type="scientific">Anguilla anguilla</name>
    <name type="common">European freshwater eel</name>
    <name type="synonym">Muraena anguilla</name>
    <dbReference type="NCBI Taxonomy" id="7936"/>
    <lineage>
        <taxon>Eukaryota</taxon>
        <taxon>Metazoa</taxon>
        <taxon>Chordata</taxon>
        <taxon>Craniata</taxon>
        <taxon>Vertebrata</taxon>
        <taxon>Euteleostomi</taxon>
        <taxon>Actinopterygii</taxon>
        <taxon>Neopterygii</taxon>
        <taxon>Teleostei</taxon>
        <taxon>Anguilliformes</taxon>
        <taxon>Anguillidae</taxon>
        <taxon>Anguilla</taxon>
    </lineage>
</organism>
<dbReference type="AlphaFoldDB" id="A0A0E9UBF1"/>
<evidence type="ECO:0000313" key="1">
    <source>
        <dbReference type="EMBL" id="JAH63214.1"/>
    </source>
</evidence>
<dbReference type="EMBL" id="GBXM01045363">
    <property type="protein sequence ID" value="JAH63214.1"/>
    <property type="molecule type" value="Transcribed_RNA"/>
</dbReference>
<protein>
    <submittedName>
        <fullName evidence="1">Uncharacterized protein</fullName>
    </submittedName>
</protein>
<accession>A0A0E9UBF1</accession>
<name>A0A0E9UBF1_ANGAN</name>